<dbReference type="PROSITE" id="PS51257">
    <property type="entry name" value="PROKAR_LIPOPROTEIN"/>
    <property type="match status" value="1"/>
</dbReference>
<evidence type="ECO:0000313" key="3">
    <source>
        <dbReference type="EMBL" id="MBT1543391.1"/>
    </source>
</evidence>
<accession>A0A9Q2W8A9</accession>
<feature type="signal peptide" evidence="2">
    <location>
        <begin position="1"/>
        <end position="25"/>
    </location>
</feature>
<protein>
    <submittedName>
        <fullName evidence="3">Uncharacterized protein</fullName>
    </submittedName>
</protein>
<dbReference type="EMBL" id="JAHEWX010000030">
    <property type="protein sequence ID" value="MBT1543391.1"/>
    <property type="molecule type" value="Genomic_DNA"/>
</dbReference>
<keyword evidence="2" id="KW-0732">Signal</keyword>
<dbReference type="Proteomes" id="UP000709437">
    <property type="component" value="Unassembled WGS sequence"/>
</dbReference>
<evidence type="ECO:0000256" key="2">
    <source>
        <dbReference type="SAM" id="SignalP"/>
    </source>
</evidence>
<proteinExistence type="predicted"/>
<dbReference type="RefSeq" id="WP_214563614.1">
    <property type="nucleotide sequence ID" value="NZ_JAHEWX010000030.1"/>
</dbReference>
<feature type="chain" id="PRO_5040320572" evidence="2">
    <location>
        <begin position="26"/>
        <end position="156"/>
    </location>
</feature>
<name>A0A9Q2W8A9_9MICO</name>
<feature type="region of interest" description="Disordered" evidence="1">
    <location>
        <begin position="26"/>
        <end position="80"/>
    </location>
</feature>
<reference evidence="3" key="1">
    <citation type="submission" date="2021-05" db="EMBL/GenBank/DDBJ databases">
        <title>Whole genome sequence of Curtobacterium flaccumfaciens pv. flaccumfaciens strain CFBP 3417.</title>
        <authorList>
            <person name="Osdaghi E."/>
            <person name="Taghouti G."/>
            <person name="Portier P."/>
            <person name="Fazliarab A."/>
            <person name="Taghavi S.M."/>
            <person name="Briand M."/>
            <person name="Le-Saux M."/>
            <person name="Jacques M.-A."/>
        </authorList>
    </citation>
    <scope>NUCLEOTIDE SEQUENCE</scope>
    <source>
        <strain evidence="3">CFBP 3417</strain>
    </source>
</reference>
<feature type="compositionally biased region" description="Low complexity" evidence="1">
    <location>
        <begin position="26"/>
        <end position="40"/>
    </location>
</feature>
<sequence>MNTRTRVSLTAVAACVVVAALSGCAASTPTPAPSATTAMTGDKTPLPSPSPTATDAATTDNQTPSTPPTSPSKAPGTSALAQHIYDECSKGAADAGVTLTFTDDPSGYPGSDGTYQLVYPFTFDDGHTDPYAVYNCTLTDDTVDSSYVSSGMTDSH</sequence>
<dbReference type="AlphaFoldDB" id="A0A9Q2W8A9"/>
<evidence type="ECO:0000313" key="4">
    <source>
        <dbReference type="Proteomes" id="UP000709437"/>
    </source>
</evidence>
<feature type="compositionally biased region" description="Low complexity" evidence="1">
    <location>
        <begin position="51"/>
        <end position="64"/>
    </location>
</feature>
<comment type="caution">
    <text evidence="3">The sequence shown here is derived from an EMBL/GenBank/DDBJ whole genome shotgun (WGS) entry which is preliminary data.</text>
</comment>
<evidence type="ECO:0000256" key="1">
    <source>
        <dbReference type="SAM" id="MobiDB-lite"/>
    </source>
</evidence>
<organism evidence="3 4">
    <name type="scientific">Curtobacterium flaccumfaciens pv. flaccumfaciens</name>
    <dbReference type="NCBI Taxonomy" id="138532"/>
    <lineage>
        <taxon>Bacteria</taxon>
        <taxon>Bacillati</taxon>
        <taxon>Actinomycetota</taxon>
        <taxon>Actinomycetes</taxon>
        <taxon>Micrococcales</taxon>
        <taxon>Microbacteriaceae</taxon>
        <taxon>Curtobacterium</taxon>
    </lineage>
</organism>
<gene>
    <name evidence="3" type="ORF">KK103_16635</name>
</gene>